<feature type="region of interest" description="Disordered" evidence="1">
    <location>
        <begin position="1"/>
        <end position="104"/>
    </location>
</feature>
<evidence type="ECO:0000313" key="9">
    <source>
        <dbReference type="EMBL" id="KAG0580146.1"/>
    </source>
</evidence>
<sequence length="104" mass="11594">MLAKPHSPPRSTFPESSPPLTALHPIATTSTSSLIHSPDLKRPAHAETEKKLTRTEPRSRGAPPKLRELAIDRSRHTTSHDHPHLSVTRLRAHLKRRKQQSAAS</sequence>
<gene>
    <name evidence="2" type="ORF">KC19_4G148500</name>
    <name evidence="3" type="ORF">KC19_4G149100</name>
    <name evidence="4" type="ORF">KC19_4G149600</name>
    <name evidence="5" type="ORF">KC19_4G149700</name>
    <name evidence="6" type="ORF">KC19_4G150000</name>
    <name evidence="7" type="ORF">KC19_4G150300</name>
    <name evidence="8" type="ORF">KC19_4G150600</name>
    <name evidence="9" type="ORF">KC19_4G150900</name>
</gene>
<evidence type="ECO:0000313" key="5">
    <source>
        <dbReference type="EMBL" id="KAG0580134.1"/>
    </source>
</evidence>
<feature type="compositionally biased region" description="Basic residues" evidence="1">
    <location>
        <begin position="90"/>
        <end position="104"/>
    </location>
</feature>
<evidence type="ECO:0000313" key="3">
    <source>
        <dbReference type="EMBL" id="KAG0580128.1"/>
    </source>
</evidence>
<keyword evidence="10" id="KW-1185">Reference proteome</keyword>
<feature type="compositionally biased region" description="Basic and acidic residues" evidence="1">
    <location>
        <begin position="38"/>
        <end position="84"/>
    </location>
</feature>
<dbReference type="Proteomes" id="UP000822688">
    <property type="component" value="Chromosome 4"/>
</dbReference>
<dbReference type="AlphaFoldDB" id="A0A8T0ICC6"/>
<accession>A0A8T0ICC6</accession>
<evidence type="ECO:0000313" key="2">
    <source>
        <dbReference type="EMBL" id="KAG0580122.1"/>
    </source>
</evidence>
<feature type="compositionally biased region" description="Polar residues" evidence="1">
    <location>
        <begin position="9"/>
        <end position="19"/>
    </location>
</feature>
<proteinExistence type="predicted"/>
<reference evidence="8" key="1">
    <citation type="submission" date="2020-06" db="EMBL/GenBank/DDBJ databases">
        <title>WGS assembly of Ceratodon purpureus strain R40.</title>
        <authorList>
            <person name="Carey S.B."/>
            <person name="Jenkins J."/>
            <person name="Shu S."/>
            <person name="Lovell J.T."/>
            <person name="Sreedasyam A."/>
            <person name="Maumus F."/>
            <person name="Tiley G.P."/>
            <person name="Fernandez-Pozo N."/>
            <person name="Barry K."/>
            <person name="Chen C."/>
            <person name="Wang M."/>
            <person name="Lipzen A."/>
            <person name="Daum C."/>
            <person name="Saski C.A."/>
            <person name="Payton A.C."/>
            <person name="Mcbreen J.C."/>
            <person name="Conrad R.E."/>
            <person name="Kollar L.M."/>
            <person name="Olsson S."/>
            <person name="Huttunen S."/>
            <person name="Landis J.B."/>
            <person name="Wickett N.J."/>
            <person name="Johnson M.G."/>
            <person name="Rensing S.A."/>
            <person name="Grimwood J."/>
            <person name="Schmutz J."/>
            <person name="Mcdaniel S.F."/>
        </authorList>
    </citation>
    <scope>NUCLEOTIDE SEQUENCE</scope>
    <source>
        <strain evidence="8">R40</strain>
    </source>
</reference>
<name>A0A8T0ICC6_CERPU</name>
<organism evidence="8 10">
    <name type="scientific">Ceratodon purpureus</name>
    <name type="common">Fire moss</name>
    <name type="synonym">Dicranum purpureum</name>
    <dbReference type="NCBI Taxonomy" id="3225"/>
    <lineage>
        <taxon>Eukaryota</taxon>
        <taxon>Viridiplantae</taxon>
        <taxon>Streptophyta</taxon>
        <taxon>Embryophyta</taxon>
        <taxon>Bryophyta</taxon>
        <taxon>Bryophytina</taxon>
        <taxon>Bryopsida</taxon>
        <taxon>Dicranidae</taxon>
        <taxon>Pseudoditrichales</taxon>
        <taxon>Ditrichaceae</taxon>
        <taxon>Ceratodon</taxon>
    </lineage>
</organism>
<protein>
    <submittedName>
        <fullName evidence="8">Uncharacterized protein</fullName>
    </submittedName>
</protein>
<dbReference type="EMBL" id="CM026424">
    <property type="protein sequence ID" value="KAG0580134.1"/>
    <property type="molecule type" value="Genomic_DNA"/>
</dbReference>
<dbReference type="EMBL" id="CM026424">
    <property type="protein sequence ID" value="KAG0580137.1"/>
    <property type="molecule type" value="Genomic_DNA"/>
</dbReference>
<dbReference type="EMBL" id="CM026424">
    <property type="protein sequence ID" value="KAG0580128.1"/>
    <property type="molecule type" value="Genomic_DNA"/>
</dbReference>
<dbReference type="EMBL" id="CM026424">
    <property type="protein sequence ID" value="KAG0580133.1"/>
    <property type="molecule type" value="Genomic_DNA"/>
</dbReference>
<evidence type="ECO:0000313" key="7">
    <source>
        <dbReference type="EMBL" id="KAG0580140.1"/>
    </source>
</evidence>
<comment type="caution">
    <text evidence="8">The sequence shown here is derived from an EMBL/GenBank/DDBJ whole genome shotgun (WGS) entry which is preliminary data.</text>
</comment>
<dbReference type="EMBL" id="CM026424">
    <property type="protein sequence ID" value="KAG0580122.1"/>
    <property type="molecule type" value="Genomic_DNA"/>
</dbReference>
<dbReference type="EMBL" id="CM026424">
    <property type="protein sequence ID" value="KAG0580140.1"/>
    <property type="molecule type" value="Genomic_DNA"/>
</dbReference>
<evidence type="ECO:0000313" key="10">
    <source>
        <dbReference type="Proteomes" id="UP000822688"/>
    </source>
</evidence>
<dbReference type="EMBL" id="CM026424">
    <property type="protein sequence ID" value="KAG0580143.1"/>
    <property type="molecule type" value="Genomic_DNA"/>
</dbReference>
<evidence type="ECO:0000313" key="4">
    <source>
        <dbReference type="EMBL" id="KAG0580133.1"/>
    </source>
</evidence>
<evidence type="ECO:0000313" key="8">
    <source>
        <dbReference type="EMBL" id="KAG0580143.1"/>
    </source>
</evidence>
<dbReference type="EMBL" id="CM026424">
    <property type="protein sequence ID" value="KAG0580146.1"/>
    <property type="molecule type" value="Genomic_DNA"/>
</dbReference>
<evidence type="ECO:0000313" key="6">
    <source>
        <dbReference type="EMBL" id="KAG0580137.1"/>
    </source>
</evidence>
<evidence type="ECO:0000256" key="1">
    <source>
        <dbReference type="SAM" id="MobiDB-lite"/>
    </source>
</evidence>